<evidence type="ECO:0000256" key="1">
    <source>
        <dbReference type="SAM" id="Coils"/>
    </source>
</evidence>
<keyword evidence="1" id="KW-0175">Coiled coil</keyword>
<gene>
    <name evidence="2" type="ORF">g.3570</name>
</gene>
<reference evidence="2" key="1">
    <citation type="submission" date="2015-12" db="EMBL/GenBank/DDBJ databases">
        <title>De novo transcriptome assembly of four potential Pierce s Disease insect vectors from Arizona vineyards.</title>
        <authorList>
            <person name="Tassone E.E."/>
        </authorList>
    </citation>
    <scope>NUCLEOTIDE SEQUENCE</scope>
</reference>
<organism evidence="2">
    <name type="scientific">Clastoptera arizonana</name>
    <name type="common">Arizona spittle bug</name>
    <dbReference type="NCBI Taxonomy" id="38151"/>
    <lineage>
        <taxon>Eukaryota</taxon>
        <taxon>Metazoa</taxon>
        <taxon>Ecdysozoa</taxon>
        <taxon>Arthropoda</taxon>
        <taxon>Hexapoda</taxon>
        <taxon>Insecta</taxon>
        <taxon>Pterygota</taxon>
        <taxon>Neoptera</taxon>
        <taxon>Paraneoptera</taxon>
        <taxon>Hemiptera</taxon>
        <taxon>Auchenorrhyncha</taxon>
        <taxon>Cercopoidea</taxon>
        <taxon>Clastopteridae</taxon>
        <taxon>Clastoptera</taxon>
    </lineage>
</organism>
<proteinExistence type="predicted"/>
<name>A0A1B6C768_9HEMI</name>
<accession>A0A1B6C768</accession>
<evidence type="ECO:0000313" key="2">
    <source>
        <dbReference type="EMBL" id="JAS09105.1"/>
    </source>
</evidence>
<sequence length="317" mass="37823">MHCEKLLIKKTSLRTDPSIFFDHIPYTFDHQLLAINTDHTQADKKLIEKREQEITNNEKNCLHWKKLEDDKKILKSYITKAHFDVDNHNTHVLKIYRDIVQESEKQQQLERQINQVKHAIKEYTKIRELLVSKIQQYNKFHEFVQEVVELSPEYHSVGSIVGRFELLEETREQISNAFLEEMEFQKNVQDEMQKMCTEKSAALELLKNNLLNVTDRSEKVQTDLYRYQIVEQMVRKFISNYKSEEVALKQGIYDLYTLCCYSKGYKIDTLPPQKDQITFVTKTIQYYQEVYNIANEMNKEKNDIPKIPRTNKLNKTT</sequence>
<evidence type="ECO:0008006" key="3">
    <source>
        <dbReference type="Google" id="ProtNLM"/>
    </source>
</evidence>
<protein>
    <recommendedName>
        <fullName evidence="3">DUF4200 domain-containing protein</fullName>
    </recommendedName>
</protein>
<dbReference type="AlphaFoldDB" id="A0A1B6C768"/>
<feature type="coiled-coil region" evidence="1">
    <location>
        <begin position="99"/>
        <end position="126"/>
    </location>
</feature>
<dbReference type="EMBL" id="GEDC01028193">
    <property type="protein sequence ID" value="JAS09105.1"/>
    <property type="molecule type" value="Transcribed_RNA"/>
</dbReference>